<evidence type="ECO:0000313" key="2">
    <source>
        <dbReference type="EMBL" id="OIR11888.1"/>
    </source>
</evidence>
<feature type="transmembrane region" description="Helical" evidence="1">
    <location>
        <begin position="54"/>
        <end position="74"/>
    </location>
</feature>
<protein>
    <submittedName>
        <fullName evidence="2">Uncharacterized protein</fullName>
    </submittedName>
</protein>
<reference evidence="2" key="1">
    <citation type="submission" date="2016-10" db="EMBL/GenBank/DDBJ databases">
        <title>Sequence of Gallionella enrichment culture.</title>
        <authorList>
            <person name="Poehlein A."/>
            <person name="Muehling M."/>
            <person name="Daniel R."/>
        </authorList>
    </citation>
    <scope>NUCLEOTIDE SEQUENCE</scope>
</reference>
<proteinExistence type="predicted"/>
<feature type="transmembrane region" description="Helical" evidence="1">
    <location>
        <begin position="20"/>
        <end position="47"/>
    </location>
</feature>
<gene>
    <name evidence="2" type="ORF">GALL_67450</name>
</gene>
<keyword evidence="1" id="KW-1133">Transmembrane helix</keyword>
<sequence>MAVDTSIHATTFSKLMTSFWTWLSIIGLSMTPNLILGPSAAVGVGIAAHYDPSVLLPVVAVAGYIEGLVVAWLAGESTQIGFIGRWVARMRTPRSTALADKWGVWGGLTIGCAVVGQEPILVALRWLGVDMRRIWLPLAFSNAVFAVIYYWVVLFGFDQVAHF</sequence>
<organism evidence="2">
    <name type="scientific">mine drainage metagenome</name>
    <dbReference type="NCBI Taxonomy" id="410659"/>
    <lineage>
        <taxon>unclassified sequences</taxon>
        <taxon>metagenomes</taxon>
        <taxon>ecological metagenomes</taxon>
    </lineage>
</organism>
<name>A0A1J5T6M1_9ZZZZ</name>
<feature type="transmembrane region" description="Helical" evidence="1">
    <location>
        <begin position="134"/>
        <end position="157"/>
    </location>
</feature>
<accession>A0A1J5T6M1</accession>
<comment type="caution">
    <text evidence="2">The sequence shown here is derived from an EMBL/GenBank/DDBJ whole genome shotgun (WGS) entry which is preliminary data.</text>
</comment>
<dbReference type="AlphaFoldDB" id="A0A1J5T6M1"/>
<dbReference type="EMBL" id="MLJW01000019">
    <property type="protein sequence ID" value="OIR11888.1"/>
    <property type="molecule type" value="Genomic_DNA"/>
</dbReference>
<keyword evidence="1" id="KW-0812">Transmembrane</keyword>
<evidence type="ECO:0000256" key="1">
    <source>
        <dbReference type="SAM" id="Phobius"/>
    </source>
</evidence>
<feature type="transmembrane region" description="Helical" evidence="1">
    <location>
        <begin position="102"/>
        <end position="127"/>
    </location>
</feature>
<keyword evidence="1" id="KW-0472">Membrane</keyword>